<dbReference type="Gene3D" id="1.10.510.10">
    <property type="entry name" value="Transferase(Phosphotransferase) domain 1"/>
    <property type="match status" value="1"/>
</dbReference>
<feature type="compositionally biased region" description="Polar residues" evidence="7">
    <location>
        <begin position="441"/>
        <end position="450"/>
    </location>
</feature>
<dbReference type="SMART" id="SM00220">
    <property type="entry name" value="S_TKc"/>
    <property type="match status" value="1"/>
</dbReference>
<feature type="region of interest" description="Disordered" evidence="7">
    <location>
        <begin position="843"/>
        <end position="875"/>
    </location>
</feature>
<evidence type="ECO:0000256" key="1">
    <source>
        <dbReference type="ARBA" id="ARBA00022527"/>
    </source>
</evidence>
<evidence type="ECO:0000256" key="6">
    <source>
        <dbReference type="PROSITE-ProRule" id="PRU10141"/>
    </source>
</evidence>
<feature type="compositionally biased region" description="Polar residues" evidence="7">
    <location>
        <begin position="1009"/>
        <end position="1020"/>
    </location>
</feature>
<keyword evidence="2" id="KW-0808">Transferase</keyword>
<protein>
    <submittedName>
        <fullName evidence="9">Pneumococcal serine-rich repeat protein</fullName>
    </submittedName>
</protein>
<sequence>MVISKPETVAAPPNGAATGTSAAAAAADLDAGSNSLAHPSGIPQDQIDNIMSGISNTGDVRMNNHRKKLRQRFDIIKKLGQGTYGKVQLGINKETGQEVAIKTIKKCKIEAEADLVRIRREVQIMSSVQHPNIIHIYEVFENREKMVLVMEFAAGGELYDYLSERKVLNEEEARRIFRQVATAVYYCHKHKICHRDLKLENILLDEKGNAKIADFGLSNVFDAGRLLGTFCGSPLYASPEIVEGTPYQGPEVDCWSLGVLLYTLVYGSMPFDGSNFKRLVKQISQGDYYEPRKPSRASTLIRDMLTVCPRKRATIEQICSHWWVNENDNVSCLDLAEDLANQTPVRLDVLLSLTPATITADQMVVPSAEGAAAAAKAAANERVPRSHSVGSIRDMGPPNTEAERRILDMVAAGGEAALMPSPTRTITPAQSPVQTKRKLQPTVSTENAAGTTAKKKEKPANSSFVISGAAAAAPPPPTEPMRPAPAPPTLMEAETIGHIPEEKPRMEPSFSQKDMQMVGDLCEQLMEGEASGTPTPTPTPIPTPAPVTAAPPVAVSRQPTRGKLDAVAETPEEKDATKVIKKFVNKHKTADLVNAINESATASGKVVPAAAAGAVGAATSVPPFVRKCSLQDESTLNKFNAERRKSRILETAEKFQPPPPVTTGPGSQAVTEKPKKLSIPGVSVGSFKKEFERKATNPPAAAGPTPGELRAQEQVAAAAAAAQEAESQSLATPPASPVVAQSLEASDSKNSVTSISLDEARRSMENSIALLLQAQNESNKEVDQLCAQTETIGVSEPTPTREERERKLKNARAIIGNAIQPVIRRPAPFCGIGNGNGNGFGGGSGSGIGNRGPNSAPIRAESGNNFSGYLTPSPPICGPQTAPPVLISPNALAAAKQTIQQRLFGSGLPSKSNQPTSKRPATWQPQAAYSSASIFQPASSSSPFKMLQQKYQQEQQRGAAGASSAMFTPPPSPQYAPPANSSISNVNRSGHSSNSSNSNSISSNNNCNTMPNVNYNVNSRTRPFHNQAQDTLNTNASSTSAMPAAMWLKSSPGADGQPGTPGAVKTSTASITLKSATLPRRKINAKSEVQLEIKPRIPEQAPQPAMRFSTEMQHPVADLRSAPPREGPIPYSPIKTTLPGRATSLEPKEHVITIQRPPTQHAYGRTSSNTTTRSGSLSRQSTVESESDATTTTATNMSQATVTGQGTSQPIKKSPREFIIPIAVEGGGFITPRERSIEPSESSHTTASSRSTFSRLRPSRHIGSLLSEAVFDEGSPFQKMRTTSITRDGGPGAGADEEARFTPHRLRSSRPVKKISQDNDSQSSNEEDDDDDDGFEILTAENLFSTLLQRVRNLTNRLNVNSDLTVGFPSHSSRLLTDISRQAQSHSPFWSQGVSPFASRLNSGSNSGGLGAPWRHSMSRDLGSDMESMFSRTGATLPRVGLTTLTTTTPTKHVITINQSPFSTATVTATATATASATKTHPAIIATTKTVAVALAGSGPSTPSKLTITTTTSSNKLRQQPAAANQKISHYHPGQHPSNT</sequence>
<evidence type="ECO:0000256" key="7">
    <source>
        <dbReference type="SAM" id="MobiDB-lite"/>
    </source>
</evidence>
<evidence type="ECO:0000256" key="5">
    <source>
        <dbReference type="ARBA" id="ARBA00022840"/>
    </source>
</evidence>
<organism evidence="9 10">
    <name type="scientific">Drosophila madeirensis</name>
    <name type="common">Fruit fly</name>
    <dbReference type="NCBI Taxonomy" id="30013"/>
    <lineage>
        <taxon>Eukaryota</taxon>
        <taxon>Metazoa</taxon>
        <taxon>Ecdysozoa</taxon>
        <taxon>Arthropoda</taxon>
        <taxon>Hexapoda</taxon>
        <taxon>Insecta</taxon>
        <taxon>Pterygota</taxon>
        <taxon>Neoptera</taxon>
        <taxon>Endopterygota</taxon>
        <taxon>Diptera</taxon>
        <taxon>Brachycera</taxon>
        <taxon>Muscomorpha</taxon>
        <taxon>Ephydroidea</taxon>
        <taxon>Drosophilidae</taxon>
        <taxon>Drosophila</taxon>
        <taxon>Sophophora</taxon>
    </lineage>
</organism>
<keyword evidence="10" id="KW-1185">Reference proteome</keyword>
<feature type="compositionally biased region" description="Low complexity" evidence="7">
    <location>
        <begin position="696"/>
        <end position="726"/>
    </location>
</feature>
<dbReference type="InterPro" id="IPR000719">
    <property type="entry name" value="Prot_kinase_dom"/>
</dbReference>
<feature type="compositionally biased region" description="Low complexity" evidence="7">
    <location>
        <begin position="1239"/>
        <end position="1256"/>
    </location>
</feature>
<evidence type="ECO:0000313" key="10">
    <source>
        <dbReference type="Proteomes" id="UP001500889"/>
    </source>
</evidence>
<reference evidence="9 10" key="1">
    <citation type="submission" date="2024-02" db="EMBL/GenBank/DDBJ databases">
        <title>A chromosome-level genome assembly of Drosophila madeirensis, a fruit fly species endemic to Madeira island.</title>
        <authorList>
            <person name="Tomihara K."/>
            <person name="Llopart A."/>
            <person name="Yamamoto D."/>
        </authorList>
    </citation>
    <scope>NUCLEOTIDE SEQUENCE [LARGE SCALE GENOMIC DNA]</scope>
    <source>
        <strain evidence="9 10">RF1</strain>
    </source>
</reference>
<feature type="compositionally biased region" description="Low complexity" evidence="7">
    <location>
        <begin position="977"/>
        <end position="1008"/>
    </location>
</feature>
<dbReference type="EMBL" id="AP029263">
    <property type="protein sequence ID" value="BFF90940.1"/>
    <property type="molecule type" value="Genomic_DNA"/>
</dbReference>
<dbReference type="InterPro" id="IPR011009">
    <property type="entry name" value="Kinase-like_dom_sf"/>
</dbReference>
<dbReference type="PANTHER" id="PTHR24346">
    <property type="entry name" value="MAP/MICROTUBULE AFFINITY-REGULATING KINASE"/>
    <property type="match status" value="1"/>
</dbReference>
<feature type="region of interest" description="Disordered" evidence="7">
    <location>
        <begin position="1120"/>
        <end position="1256"/>
    </location>
</feature>
<dbReference type="Proteomes" id="UP001500889">
    <property type="component" value="Chromosome O"/>
</dbReference>
<feature type="region of interest" description="Disordered" evidence="7">
    <location>
        <begin position="376"/>
        <end position="399"/>
    </location>
</feature>
<dbReference type="FunFam" id="1.10.510.10:FF:000389">
    <property type="entry name" value="Uncharacterized protein, isoform E"/>
    <property type="match status" value="1"/>
</dbReference>
<feature type="compositionally biased region" description="Polar residues" evidence="7">
    <location>
        <begin position="422"/>
        <end position="434"/>
    </location>
</feature>
<gene>
    <name evidence="9" type="ORF">DMAD_09352</name>
</gene>
<feature type="region of interest" description="Disordered" evidence="7">
    <location>
        <begin position="650"/>
        <end position="753"/>
    </location>
</feature>
<feature type="compositionally biased region" description="Low complexity" evidence="7">
    <location>
        <begin position="10"/>
        <end position="22"/>
    </location>
</feature>
<evidence type="ECO:0000256" key="2">
    <source>
        <dbReference type="ARBA" id="ARBA00022679"/>
    </source>
</evidence>
<dbReference type="PANTHER" id="PTHR24346:SF93">
    <property type="entry name" value="NUAK FAMILY SNF1-LIKE KINASE 1"/>
    <property type="match status" value="1"/>
</dbReference>
<dbReference type="InterPro" id="IPR008271">
    <property type="entry name" value="Ser/Thr_kinase_AS"/>
</dbReference>
<feature type="binding site" evidence="6">
    <location>
        <position position="106"/>
    </location>
    <ligand>
        <name>ATP</name>
        <dbReference type="ChEBI" id="CHEBI:30616"/>
    </ligand>
</feature>
<dbReference type="InterPro" id="IPR017441">
    <property type="entry name" value="Protein_kinase_ATP_BS"/>
</dbReference>
<dbReference type="GO" id="GO:0005737">
    <property type="term" value="C:cytoplasm"/>
    <property type="evidence" value="ECO:0007669"/>
    <property type="project" value="TreeGrafter"/>
</dbReference>
<feature type="region of interest" description="Disordered" evidence="7">
    <location>
        <begin position="419"/>
        <end position="463"/>
    </location>
</feature>
<evidence type="ECO:0000256" key="3">
    <source>
        <dbReference type="ARBA" id="ARBA00022741"/>
    </source>
</evidence>
<dbReference type="GO" id="GO:0035556">
    <property type="term" value="P:intracellular signal transduction"/>
    <property type="evidence" value="ECO:0007669"/>
    <property type="project" value="TreeGrafter"/>
</dbReference>
<feature type="compositionally biased region" description="Low complexity" evidence="7">
    <location>
        <begin position="1165"/>
        <end position="1203"/>
    </location>
</feature>
<feature type="domain" description="Protein kinase" evidence="8">
    <location>
        <begin position="73"/>
        <end position="324"/>
    </location>
</feature>
<feature type="compositionally biased region" description="Polar residues" evidence="7">
    <location>
        <begin position="905"/>
        <end position="929"/>
    </location>
</feature>
<feature type="region of interest" description="Disordered" evidence="7">
    <location>
        <begin position="1049"/>
        <end position="1068"/>
    </location>
</feature>
<evidence type="ECO:0000256" key="4">
    <source>
        <dbReference type="ARBA" id="ARBA00022777"/>
    </source>
</evidence>
<feature type="compositionally biased region" description="Basic residues" evidence="7">
    <location>
        <begin position="1302"/>
        <end position="1313"/>
    </location>
</feature>
<dbReference type="PROSITE" id="PS00107">
    <property type="entry name" value="PROTEIN_KINASE_ATP"/>
    <property type="match status" value="1"/>
</dbReference>
<feature type="region of interest" description="Disordered" evidence="7">
    <location>
        <begin position="905"/>
        <end position="1020"/>
    </location>
</feature>
<feature type="compositionally biased region" description="Low complexity" evidence="7">
    <location>
        <begin position="1499"/>
        <end position="1514"/>
    </location>
</feature>
<feature type="region of interest" description="Disordered" evidence="7">
    <location>
        <begin position="1"/>
        <end position="22"/>
    </location>
</feature>
<feature type="region of interest" description="Disordered" evidence="7">
    <location>
        <begin position="1277"/>
        <end position="1333"/>
    </location>
</feature>
<feature type="compositionally biased region" description="Polar residues" evidence="7">
    <location>
        <begin position="1515"/>
        <end position="1528"/>
    </location>
</feature>
<dbReference type="FunFam" id="3.30.200.20:FF:000315">
    <property type="entry name" value="Calcium-dependent protein kinase 3"/>
    <property type="match status" value="1"/>
</dbReference>
<feature type="compositionally biased region" description="Polar residues" evidence="7">
    <location>
        <begin position="743"/>
        <end position="753"/>
    </location>
</feature>
<dbReference type="CDD" id="cd14073">
    <property type="entry name" value="STKc_NUAK"/>
    <property type="match status" value="1"/>
</dbReference>
<proteinExistence type="predicted"/>
<dbReference type="SUPFAM" id="SSF56112">
    <property type="entry name" value="Protein kinase-like (PK-like)"/>
    <property type="match status" value="1"/>
</dbReference>
<feature type="compositionally biased region" description="Low complexity" evidence="7">
    <location>
        <begin position="930"/>
        <end position="956"/>
    </location>
</feature>
<keyword evidence="1" id="KW-0723">Serine/threonine-protein kinase</keyword>
<dbReference type="GO" id="GO:0050321">
    <property type="term" value="F:tau-protein kinase activity"/>
    <property type="evidence" value="ECO:0007669"/>
    <property type="project" value="TreeGrafter"/>
</dbReference>
<keyword evidence="5 6" id="KW-0067">ATP-binding</keyword>
<name>A0AAU9EWR8_DROMD</name>
<dbReference type="PROSITE" id="PS00108">
    <property type="entry name" value="PROTEIN_KINASE_ST"/>
    <property type="match status" value="1"/>
</dbReference>
<keyword evidence="4" id="KW-0418">Kinase</keyword>
<dbReference type="GO" id="GO:0005524">
    <property type="term" value="F:ATP binding"/>
    <property type="evidence" value="ECO:0007669"/>
    <property type="project" value="UniProtKB-UniRule"/>
</dbReference>
<accession>A0AAU9EWR8</accession>
<evidence type="ECO:0000313" key="9">
    <source>
        <dbReference type="EMBL" id="BFF90940.1"/>
    </source>
</evidence>
<dbReference type="PROSITE" id="PS50011">
    <property type="entry name" value="PROTEIN_KINASE_DOM"/>
    <property type="match status" value="1"/>
</dbReference>
<dbReference type="Pfam" id="PF00069">
    <property type="entry name" value="Pkinase"/>
    <property type="match status" value="1"/>
</dbReference>
<evidence type="ECO:0000259" key="8">
    <source>
        <dbReference type="PROSITE" id="PS50011"/>
    </source>
</evidence>
<dbReference type="GO" id="GO:0000226">
    <property type="term" value="P:microtubule cytoskeleton organization"/>
    <property type="evidence" value="ECO:0007669"/>
    <property type="project" value="TreeGrafter"/>
</dbReference>
<feature type="region of interest" description="Disordered" evidence="7">
    <location>
        <begin position="1499"/>
        <end position="1540"/>
    </location>
</feature>
<keyword evidence="3 6" id="KW-0547">Nucleotide-binding</keyword>